<dbReference type="OrthoDB" id="6050435at2"/>
<dbReference type="EMBL" id="ATJV01000078">
    <property type="protein sequence ID" value="EPZ14575.1"/>
    <property type="molecule type" value="Genomic_DNA"/>
</dbReference>
<keyword evidence="2" id="KW-1185">Reference proteome</keyword>
<dbReference type="eggNOG" id="ENOG502Z8CS">
    <property type="taxonomic scope" value="Bacteria"/>
</dbReference>
<reference evidence="1 2" key="1">
    <citation type="submission" date="2013-06" db="EMBL/GenBank/DDBJ databases">
        <title>Draft genome sequence of Thauera terpenica.</title>
        <authorList>
            <person name="Liu B."/>
            <person name="Frostegard A.H."/>
            <person name="Shapleigh J.P."/>
        </authorList>
    </citation>
    <scope>NUCLEOTIDE SEQUENCE [LARGE SCALE GENOMIC DNA]</scope>
    <source>
        <strain evidence="1 2">58Eu</strain>
    </source>
</reference>
<dbReference type="PATRIC" id="fig|1348657.5.peg.2936"/>
<gene>
    <name evidence="1" type="ORF">M622_18385</name>
</gene>
<accession>S9ZBK0</accession>
<proteinExistence type="predicted"/>
<dbReference type="Proteomes" id="UP000015455">
    <property type="component" value="Unassembled WGS sequence"/>
</dbReference>
<dbReference type="RefSeq" id="WP_021250338.1">
    <property type="nucleotide sequence ID" value="NZ_ATJV01000078.1"/>
</dbReference>
<comment type="caution">
    <text evidence="1">The sequence shown here is derived from an EMBL/GenBank/DDBJ whole genome shotgun (WGS) entry which is preliminary data.</text>
</comment>
<evidence type="ECO:0000313" key="2">
    <source>
        <dbReference type="Proteomes" id="UP000015455"/>
    </source>
</evidence>
<dbReference type="STRING" id="1348657.M622_18385"/>
<protein>
    <submittedName>
        <fullName evidence="1">Uncharacterized protein</fullName>
    </submittedName>
</protein>
<dbReference type="AlphaFoldDB" id="S9ZBK0"/>
<evidence type="ECO:0000313" key="1">
    <source>
        <dbReference type="EMBL" id="EPZ14575.1"/>
    </source>
</evidence>
<sequence>MGISIRAYAQHRGVSHEAVRKAIAAGRIQQEVDGSIDPDKADAAWDRNTIARGDGEAGDARSGVPNLQTSRAIREAYAARLAKLDFEKRTGKLISADQVKVETFNLARRLRDRIQQLPRRVAPQIVATVVKQPDVREVEALLDTEIHEALSELVR</sequence>
<organism evidence="1 2">
    <name type="scientific">Thauera terpenica 58Eu</name>
    <dbReference type="NCBI Taxonomy" id="1348657"/>
    <lineage>
        <taxon>Bacteria</taxon>
        <taxon>Pseudomonadati</taxon>
        <taxon>Pseudomonadota</taxon>
        <taxon>Betaproteobacteria</taxon>
        <taxon>Rhodocyclales</taxon>
        <taxon>Zoogloeaceae</taxon>
        <taxon>Thauera</taxon>
    </lineage>
</organism>
<name>S9ZBK0_9RHOO</name>